<sequence length="442" mass="47465">MGQTATAVEATYASETPSSREQFERDRKSMPGGAKGAYFYAPYPITMQRGEGCYLYDIDERRRVDFANHHTGQILGHNNPAVHAAVEAQLTRGIALGAPTGAEGALAEEMCSRVASLEKVRFCNSGTEASLHAIRLARGFSGRTKIAKMEGGYHGSHDLVEVSVAPAVDKAGPADEPFSVPTAGGMSPNAPSEVIVLPFNNEEALERLVRRHRDDLACVILDPKTGILPVRKEYVQAVRRVTEENDVLLVLDEVVAFRVARGGAQEHYGISPDLTTFGKLVGGGFPVGAFGGRADIMDLFDSSGEPTGFFQSGTFSAHAVVMAAGLATLQQLTPGAFEHLNGLGERLRKGLEDLSARISTPLQSVVLGSLFSVYFTDGPLVDYRSLAGNDGEMAQRVFLSLLNQGYFLSQGLSMNALSLPMENEHIDGLVSAFEKAIEESRL</sequence>
<evidence type="ECO:0000256" key="10">
    <source>
        <dbReference type="SAM" id="MobiDB-lite"/>
    </source>
</evidence>
<comment type="caution">
    <text evidence="11">The sequence shown here is derived from an EMBL/GenBank/DDBJ whole genome shotgun (WGS) entry which is preliminary data.</text>
</comment>
<evidence type="ECO:0000256" key="7">
    <source>
        <dbReference type="ARBA" id="ARBA00023235"/>
    </source>
</evidence>
<evidence type="ECO:0000256" key="4">
    <source>
        <dbReference type="ARBA" id="ARBA00008981"/>
    </source>
</evidence>
<evidence type="ECO:0000256" key="6">
    <source>
        <dbReference type="ARBA" id="ARBA00022898"/>
    </source>
</evidence>
<evidence type="ECO:0000256" key="5">
    <source>
        <dbReference type="ARBA" id="ARBA00012143"/>
    </source>
</evidence>
<keyword evidence="6 9" id="KW-0663">Pyridoxal phosphate</keyword>
<dbReference type="PANTHER" id="PTHR43713:SF3">
    <property type="entry name" value="GLUTAMATE-1-SEMIALDEHYDE 2,1-AMINOMUTASE 1, CHLOROPLASTIC-RELATED"/>
    <property type="match status" value="1"/>
</dbReference>
<proteinExistence type="inferred from homology"/>
<feature type="region of interest" description="Disordered" evidence="10">
    <location>
        <begin position="1"/>
        <end position="30"/>
    </location>
</feature>
<evidence type="ECO:0000256" key="1">
    <source>
        <dbReference type="ARBA" id="ARBA00001579"/>
    </source>
</evidence>
<dbReference type="EMBL" id="VXRG01000054">
    <property type="protein sequence ID" value="MXY93051.1"/>
    <property type="molecule type" value="Genomic_DNA"/>
</dbReference>
<dbReference type="PANTHER" id="PTHR43713">
    <property type="entry name" value="GLUTAMATE-1-SEMIALDEHYDE 2,1-AMINOMUTASE"/>
    <property type="match status" value="1"/>
</dbReference>
<evidence type="ECO:0000313" key="11">
    <source>
        <dbReference type="EMBL" id="MXY93051.1"/>
    </source>
</evidence>
<dbReference type="InterPro" id="IPR015421">
    <property type="entry name" value="PyrdxlP-dep_Trfase_major"/>
</dbReference>
<accession>A0A6B0YS13</accession>
<protein>
    <recommendedName>
        <fullName evidence="5">glutamate-1-semialdehyde 2,1-aminomutase</fullName>
        <ecNumber evidence="5">5.4.3.8</ecNumber>
    </recommendedName>
</protein>
<comment type="pathway">
    <text evidence="3">Porphyrin-containing compound metabolism; protoporphyrin-IX biosynthesis; 5-aminolevulinate from L-glutamyl-tRNA(Glu): step 2/2.</text>
</comment>
<dbReference type="GO" id="GO:0030170">
    <property type="term" value="F:pyridoxal phosphate binding"/>
    <property type="evidence" value="ECO:0007669"/>
    <property type="project" value="InterPro"/>
</dbReference>
<comment type="catalytic activity">
    <reaction evidence="1">
        <text>(S)-4-amino-5-oxopentanoate = 5-aminolevulinate</text>
        <dbReference type="Rhea" id="RHEA:14265"/>
        <dbReference type="ChEBI" id="CHEBI:57501"/>
        <dbReference type="ChEBI" id="CHEBI:356416"/>
        <dbReference type="EC" id="5.4.3.8"/>
    </reaction>
</comment>
<keyword evidence="8" id="KW-0627">Porphyrin biosynthesis</keyword>
<dbReference type="InterPro" id="IPR005814">
    <property type="entry name" value="Aminotrans_3"/>
</dbReference>
<dbReference type="InterPro" id="IPR015422">
    <property type="entry name" value="PyrdxlP-dep_Trfase_small"/>
</dbReference>
<evidence type="ECO:0000256" key="2">
    <source>
        <dbReference type="ARBA" id="ARBA00001933"/>
    </source>
</evidence>
<dbReference type="GO" id="GO:0008483">
    <property type="term" value="F:transaminase activity"/>
    <property type="evidence" value="ECO:0007669"/>
    <property type="project" value="UniProtKB-KW"/>
</dbReference>
<dbReference type="Pfam" id="PF00202">
    <property type="entry name" value="Aminotran_3"/>
    <property type="match status" value="1"/>
</dbReference>
<dbReference type="AlphaFoldDB" id="A0A6B0YS13"/>
<dbReference type="FunFam" id="3.40.640.10:FF:000021">
    <property type="entry name" value="Glutamate-1-semialdehyde 2,1-aminomutase"/>
    <property type="match status" value="1"/>
</dbReference>
<dbReference type="GO" id="GO:0006779">
    <property type="term" value="P:porphyrin-containing compound biosynthetic process"/>
    <property type="evidence" value="ECO:0007669"/>
    <property type="project" value="UniProtKB-KW"/>
</dbReference>
<evidence type="ECO:0000256" key="9">
    <source>
        <dbReference type="RuleBase" id="RU003560"/>
    </source>
</evidence>
<comment type="similarity">
    <text evidence="4">Belongs to the class-III pyridoxal-phosphate-dependent aminotransferase family. HemL subfamily.</text>
</comment>
<reference evidence="11" key="1">
    <citation type="submission" date="2019-09" db="EMBL/GenBank/DDBJ databases">
        <title>Characterisation of the sponge microbiome using genome-centric metagenomics.</title>
        <authorList>
            <person name="Engelberts J.P."/>
            <person name="Robbins S.J."/>
            <person name="De Goeij J.M."/>
            <person name="Aranda M."/>
            <person name="Bell S.C."/>
            <person name="Webster N.S."/>
        </authorList>
    </citation>
    <scope>NUCLEOTIDE SEQUENCE</scope>
    <source>
        <strain evidence="11">SB0664_bin_27</strain>
    </source>
</reference>
<dbReference type="SUPFAM" id="SSF53383">
    <property type="entry name" value="PLP-dependent transferases"/>
    <property type="match status" value="1"/>
</dbReference>
<keyword evidence="11" id="KW-0808">Transferase</keyword>
<comment type="cofactor">
    <cofactor evidence="2">
        <name>pyridoxal 5'-phosphate</name>
        <dbReference type="ChEBI" id="CHEBI:597326"/>
    </cofactor>
</comment>
<dbReference type="EC" id="5.4.3.8" evidence="5"/>
<gene>
    <name evidence="11" type="ORF">F4Y42_06320</name>
</gene>
<evidence type="ECO:0000256" key="8">
    <source>
        <dbReference type="ARBA" id="ARBA00023244"/>
    </source>
</evidence>
<name>A0A6B0YS13_9CHLR</name>
<dbReference type="GO" id="GO:0042286">
    <property type="term" value="F:glutamate-1-semialdehyde 2,1-aminomutase activity"/>
    <property type="evidence" value="ECO:0007669"/>
    <property type="project" value="UniProtKB-EC"/>
</dbReference>
<keyword evidence="7" id="KW-0413">Isomerase</keyword>
<organism evidence="11">
    <name type="scientific">Caldilineaceae bacterium SB0664_bin_27</name>
    <dbReference type="NCBI Taxonomy" id="2605260"/>
    <lineage>
        <taxon>Bacteria</taxon>
        <taxon>Bacillati</taxon>
        <taxon>Chloroflexota</taxon>
        <taxon>Caldilineae</taxon>
        <taxon>Caldilineales</taxon>
        <taxon>Caldilineaceae</taxon>
    </lineage>
</organism>
<evidence type="ECO:0000256" key="3">
    <source>
        <dbReference type="ARBA" id="ARBA00004819"/>
    </source>
</evidence>
<dbReference type="InterPro" id="IPR015424">
    <property type="entry name" value="PyrdxlP-dep_Trfase"/>
</dbReference>
<keyword evidence="11" id="KW-0032">Aminotransferase</keyword>
<dbReference type="Gene3D" id="3.90.1150.10">
    <property type="entry name" value="Aspartate Aminotransferase, domain 1"/>
    <property type="match status" value="1"/>
</dbReference>
<dbReference type="CDD" id="cd00610">
    <property type="entry name" value="OAT_like"/>
    <property type="match status" value="1"/>
</dbReference>
<dbReference type="Gene3D" id="3.40.640.10">
    <property type="entry name" value="Type I PLP-dependent aspartate aminotransferase-like (Major domain)"/>
    <property type="match status" value="1"/>
</dbReference>